<dbReference type="InterPro" id="IPR001901">
    <property type="entry name" value="Translocase_SecE/Sec61-g"/>
</dbReference>
<evidence type="ECO:0000256" key="7">
    <source>
        <dbReference type="ARBA" id="ARBA00023010"/>
    </source>
</evidence>
<comment type="subcellular location">
    <subcellularLocation>
        <location evidence="1">Membrane</location>
    </subcellularLocation>
</comment>
<keyword evidence="10" id="KW-0732">Signal</keyword>
<evidence type="ECO:0000256" key="5">
    <source>
        <dbReference type="ARBA" id="ARBA00022927"/>
    </source>
</evidence>
<dbReference type="PANTHER" id="PTHR37247">
    <property type="entry name" value="TRANSMEMBRANE PROTEIN"/>
    <property type="match status" value="1"/>
</dbReference>
<keyword evidence="12" id="KW-1185">Reference proteome</keyword>
<dbReference type="EMBL" id="JACMSC010000007">
    <property type="protein sequence ID" value="KAG6514345.1"/>
    <property type="molecule type" value="Genomic_DNA"/>
</dbReference>
<reference evidence="11 12" key="1">
    <citation type="submission" date="2020-08" db="EMBL/GenBank/DDBJ databases">
        <title>Plant Genome Project.</title>
        <authorList>
            <person name="Zhang R.-G."/>
        </authorList>
    </citation>
    <scope>NUCLEOTIDE SEQUENCE [LARGE SCALE GENOMIC DNA]</scope>
    <source>
        <tissue evidence="11">Rhizome</tissue>
    </source>
</reference>
<evidence type="ECO:0000256" key="6">
    <source>
        <dbReference type="ARBA" id="ARBA00022989"/>
    </source>
</evidence>
<feature type="transmembrane region" description="Helical" evidence="9">
    <location>
        <begin position="135"/>
        <end position="157"/>
    </location>
</feature>
<comment type="similarity">
    <text evidence="2">Belongs to the SecE/SEC61-gamma family.</text>
</comment>
<keyword evidence="4 9" id="KW-0812">Transmembrane</keyword>
<keyword evidence="5" id="KW-0653">Protein transport</keyword>
<dbReference type="Pfam" id="PF00584">
    <property type="entry name" value="SecE"/>
    <property type="match status" value="1"/>
</dbReference>
<name>A0A8J5GUQ0_ZINOF</name>
<feature type="chain" id="PRO_5035261315" evidence="10">
    <location>
        <begin position="28"/>
        <end position="200"/>
    </location>
</feature>
<keyword evidence="7" id="KW-0811">Translocation</keyword>
<keyword evidence="3" id="KW-0813">Transport</keyword>
<evidence type="ECO:0000256" key="4">
    <source>
        <dbReference type="ARBA" id="ARBA00022692"/>
    </source>
</evidence>
<gene>
    <name evidence="11" type="ORF">ZIOFF_024698</name>
</gene>
<comment type="caution">
    <text evidence="11">The sequence shown here is derived from an EMBL/GenBank/DDBJ whole genome shotgun (WGS) entry which is preliminary data.</text>
</comment>
<evidence type="ECO:0000313" key="11">
    <source>
        <dbReference type="EMBL" id="KAG6514345.1"/>
    </source>
</evidence>
<accession>A0A8J5GUQ0</accession>
<dbReference type="PANTHER" id="PTHR37247:SF1">
    <property type="entry name" value="TRANSMEMBRANE PROTEIN"/>
    <property type="match status" value="1"/>
</dbReference>
<dbReference type="AlphaFoldDB" id="A0A8J5GUQ0"/>
<evidence type="ECO:0000256" key="3">
    <source>
        <dbReference type="ARBA" id="ARBA00022448"/>
    </source>
</evidence>
<feature type="signal peptide" evidence="10">
    <location>
        <begin position="1"/>
        <end position="27"/>
    </location>
</feature>
<dbReference type="Proteomes" id="UP000734854">
    <property type="component" value="Unassembled WGS sequence"/>
</dbReference>
<sequence>MAIAGGITPRSGFGLHCLLFIVHFCSSLPLCQFQFTSCGRPIHLLSSFAIYLVHNVGQAMIKSILGSKLICASLRSNDHPRLSYGGDFDNEPFWKTMVKDIAWSLKSVAVFLAEQPSQIKYIEWPTFQSTLRTAMLTLVLVAVLIVALSSVDSTFLCHRHQRLGNDDAGSSRSVKQAKSDAQVLKRSNGEVLWQLILFST</sequence>
<organism evidence="11 12">
    <name type="scientific">Zingiber officinale</name>
    <name type="common">Ginger</name>
    <name type="synonym">Amomum zingiber</name>
    <dbReference type="NCBI Taxonomy" id="94328"/>
    <lineage>
        <taxon>Eukaryota</taxon>
        <taxon>Viridiplantae</taxon>
        <taxon>Streptophyta</taxon>
        <taxon>Embryophyta</taxon>
        <taxon>Tracheophyta</taxon>
        <taxon>Spermatophyta</taxon>
        <taxon>Magnoliopsida</taxon>
        <taxon>Liliopsida</taxon>
        <taxon>Zingiberales</taxon>
        <taxon>Zingiberaceae</taxon>
        <taxon>Zingiber</taxon>
    </lineage>
</organism>
<evidence type="ECO:0000256" key="1">
    <source>
        <dbReference type="ARBA" id="ARBA00004370"/>
    </source>
</evidence>
<keyword evidence="8 9" id="KW-0472">Membrane</keyword>
<protein>
    <submittedName>
        <fullName evidence="11">Uncharacterized protein</fullName>
    </submittedName>
</protein>
<dbReference type="GO" id="GO:0006605">
    <property type="term" value="P:protein targeting"/>
    <property type="evidence" value="ECO:0007669"/>
    <property type="project" value="InterPro"/>
</dbReference>
<dbReference type="GO" id="GO:0006886">
    <property type="term" value="P:intracellular protein transport"/>
    <property type="evidence" value="ECO:0007669"/>
    <property type="project" value="InterPro"/>
</dbReference>
<evidence type="ECO:0000256" key="10">
    <source>
        <dbReference type="SAM" id="SignalP"/>
    </source>
</evidence>
<evidence type="ECO:0000256" key="2">
    <source>
        <dbReference type="ARBA" id="ARBA00008274"/>
    </source>
</evidence>
<proteinExistence type="inferred from homology"/>
<evidence type="ECO:0000256" key="9">
    <source>
        <dbReference type="SAM" id="Phobius"/>
    </source>
</evidence>
<evidence type="ECO:0000256" key="8">
    <source>
        <dbReference type="ARBA" id="ARBA00023136"/>
    </source>
</evidence>
<evidence type="ECO:0000313" key="12">
    <source>
        <dbReference type="Proteomes" id="UP000734854"/>
    </source>
</evidence>
<dbReference type="GO" id="GO:0016020">
    <property type="term" value="C:membrane"/>
    <property type="evidence" value="ECO:0007669"/>
    <property type="project" value="UniProtKB-SubCell"/>
</dbReference>
<keyword evidence="6 9" id="KW-1133">Transmembrane helix</keyword>